<dbReference type="PANTHER" id="PTHR10361">
    <property type="entry name" value="SODIUM-BILE ACID COTRANSPORTER"/>
    <property type="match status" value="1"/>
</dbReference>
<dbReference type="PANTHER" id="PTHR10361:SF28">
    <property type="entry name" value="P3 PROTEIN-RELATED"/>
    <property type="match status" value="1"/>
</dbReference>
<evidence type="ECO:0000256" key="2">
    <source>
        <dbReference type="ARBA" id="ARBA00022692"/>
    </source>
</evidence>
<feature type="transmembrane region" description="Helical" evidence="5">
    <location>
        <begin position="55"/>
        <end position="74"/>
    </location>
</feature>
<feature type="transmembrane region" description="Helical" evidence="5">
    <location>
        <begin position="20"/>
        <end position="43"/>
    </location>
</feature>
<feature type="transmembrane region" description="Helical" evidence="5">
    <location>
        <begin position="239"/>
        <end position="260"/>
    </location>
</feature>
<evidence type="ECO:0000313" key="7">
    <source>
        <dbReference type="Proteomes" id="UP000266698"/>
    </source>
</evidence>
<evidence type="ECO:0000256" key="5">
    <source>
        <dbReference type="SAM" id="Phobius"/>
    </source>
</evidence>
<keyword evidence="4 5" id="KW-0472">Membrane</keyword>
<feature type="transmembrane region" description="Helical" evidence="5">
    <location>
        <begin position="215"/>
        <end position="233"/>
    </location>
</feature>
<feature type="transmembrane region" description="Helical" evidence="5">
    <location>
        <begin position="181"/>
        <end position="203"/>
    </location>
</feature>
<dbReference type="EMBL" id="QRPB01000017">
    <property type="protein sequence ID" value="RHL76925.1"/>
    <property type="molecule type" value="Genomic_DNA"/>
</dbReference>
<evidence type="ECO:0000256" key="1">
    <source>
        <dbReference type="ARBA" id="ARBA00004141"/>
    </source>
</evidence>
<name>A0A396FC74_9FIRM</name>
<feature type="transmembrane region" description="Helical" evidence="5">
    <location>
        <begin position="143"/>
        <end position="169"/>
    </location>
</feature>
<organism evidence="6 7">
    <name type="scientific">Agathobacter rectalis</name>
    <dbReference type="NCBI Taxonomy" id="39491"/>
    <lineage>
        <taxon>Bacteria</taxon>
        <taxon>Bacillati</taxon>
        <taxon>Bacillota</taxon>
        <taxon>Clostridia</taxon>
        <taxon>Lachnospirales</taxon>
        <taxon>Lachnospiraceae</taxon>
        <taxon>Agathobacter</taxon>
    </lineage>
</organism>
<dbReference type="Proteomes" id="UP000266698">
    <property type="component" value="Unassembled WGS sequence"/>
</dbReference>
<comment type="caution">
    <text evidence="6">The sequence shown here is derived from an EMBL/GenBank/DDBJ whole genome shotgun (WGS) entry which is preliminary data.</text>
</comment>
<dbReference type="Gene3D" id="1.20.1530.20">
    <property type="match status" value="1"/>
</dbReference>
<evidence type="ECO:0000313" key="6">
    <source>
        <dbReference type="EMBL" id="RHL76925.1"/>
    </source>
</evidence>
<sequence length="348" mass="36608">MLRRLTMKVLQKVSKFLSDYTSIVVIAIAVVTFLVPNLMAWVNQMLFVDPVSNKFTCQSIIIGIIMFSMGLTLTTQDFKILAQRPFDICVGAIAQYLIMPFLAFGISKALNLPDGIALGLILVGCCPGGVSSNIMSYLCGGDVAFSVGMTTVSTLLSPFMTPLLVSFLASGTHVSIKALPMFVSIIETVIFPVAVGFLLNYLLGKKKAFAEAQKVMPGIAVLGLAFVVGGVVSSQGSKFFTSGVVIFAAVLLHNGLGYLLGYGAGKLVGMNTAKKRTISIEVGMQNAGLATNLATTTAQFASTPESAIICAVSCTWHSISGTLLAGAFALKDKMAAKKAEEAAETKTA</sequence>
<evidence type="ECO:0000256" key="3">
    <source>
        <dbReference type="ARBA" id="ARBA00022989"/>
    </source>
</evidence>
<dbReference type="InterPro" id="IPR002657">
    <property type="entry name" value="BilAc:Na_symport/Acr3"/>
</dbReference>
<feature type="transmembrane region" description="Helical" evidence="5">
    <location>
        <begin position="86"/>
        <end position="106"/>
    </location>
</feature>
<feature type="transmembrane region" description="Helical" evidence="5">
    <location>
        <begin position="112"/>
        <end position="131"/>
    </location>
</feature>
<keyword evidence="2 5" id="KW-0812">Transmembrane</keyword>
<comment type="subcellular location">
    <subcellularLocation>
        <location evidence="1">Membrane</location>
        <topology evidence="1">Multi-pass membrane protein</topology>
    </subcellularLocation>
</comment>
<dbReference type="GO" id="GO:0016020">
    <property type="term" value="C:membrane"/>
    <property type="evidence" value="ECO:0007669"/>
    <property type="project" value="UniProtKB-SubCell"/>
</dbReference>
<dbReference type="RefSeq" id="WP_118375588.1">
    <property type="nucleotide sequence ID" value="NZ_DAWCLC010000114.1"/>
</dbReference>
<protein>
    <submittedName>
        <fullName evidence="6">Bile acid:sodium symporter family protein</fullName>
    </submittedName>
</protein>
<dbReference type="InterPro" id="IPR004710">
    <property type="entry name" value="Bilac:Na_transpt"/>
</dbReference>
<dbReference type="Pfam" id="PF01758">
    <property type="entry name" value="SBF"/>
    <property type="match status" value="1"/>
</dbReference>
<keyword evidence="3 5" id="KW-1133">Transmembrane helix</keyword>
<dbReference type="AlphaFoldDB" id="A0A396FC74"/>
<reference evidence="6 7" key="1">
    <citation type="submission" date="2018-08" db="EMBL/GenBank/DDBJ databases">
        <title>A genome reference for cultivated species of the human gut microbiota.</title>
        <authorList>
            <person name="Zou Y."/>
            <person name="Xue W."/>
            <person name="Luo G."/>
        </authorList>
    </citation>
    <scope>NUCLEOTIDE SEQUENCE [LARGE SCALE GENOMIC DNA]</scope>
    <source>
        <strain evidence="6 7">AF36-2BH</strain>
    </source>
</reference>
<dbReference type="InterPro" id="IPR038770">
    <property type="entry name" value="Na+/solute_symporter_sf"/>
</dbReference>
<proteinExistence type="predicted"/>
<gene>
    <name evidence="6" type="ORF">DW001_12755</name>
</gene>
<accession>A0A396FC74</accession>
<evidence type="ECO:0000256" key="4">
    <source>
        <dbReference type="ARBA" id="ARBA00023136"/>
    </source>
</evidence>